<feature type="domain" description="Carbohydrate-binding" evidence="1">
    <location>
        <begin position="40"/>
        <end position="243"/>
    </location>
</feature>
<dbReference type="Proteomes" id="UP000092164">
    <property type="component" value="Unassembled WGS sequence"/>
</dbReference>
<evidence type="ECO:0000313" key="3">
    <source>
        <dbReference type="Proteomes" id="UP000092164"/>
    </source>
</evidence>
<gene>
    <name evidence="2" type="ORF">A9200_09480</name>
</gene>
<accession>A0A1B7Z1Q2</accession>
<protein>
    <submittedName>
        <fullName evidence="2">Sugar-binding protein</fullName>
    </submittedName>
</protein>
<dbReference type="OrthoDB" id="9786766at2"/>
<name>A0A1B7Z1Q2_9FLAO</name>
<dbReference type="EMBL" id="LZFP01000045">
    <property type="protein sequence ID" value="OBR36643.1"/>
    <property type="molecule type" value="Genomic_DNA"/>
</dbReference>
<dbReference type="Pfam" id="PF06452">
    <property type="entry name" value="CBM9_1"/>
    <property type="match status" value="1"/>
</dbReference>
<dbReference type="InterPro" id="IPR010502">
    <property type="entry name" value="Carb-bd_dom_fam9"/>
</dbReference>
<dbReference type="SUPFAM" id="SSF49344">
    <property type="entry name" value="CBD9-like"/>
    <property type="match status" value="1"/>
</dbReference>
<dbReference type="RefSeq" id="WP_068486333.1">
    <property type="nucleotide sequence ID" value="NZ_CP018760.1"/>
</dbReference>
<dbReference type="Gene3D" id="2.60.40.1190">
    <property type="match status" value="1"/>
</dbReference>
<keyword evidence="3" id="KW-1185">Reference proteome</keyword>
<dbReference type="CDD" id="cd00241">
    <property type="entry name" value="DOMON_like"/>
    <property type="match status" value="1"/>
</dbReference>
<dbReference type="KEGG" id="mart:BTR34_13590"/>
<sequence length="244" mass="28152">MKWTIYLLTLVSLVSCTEIKTKKNSHITPVSFIEEVPTLDGRPIENFWNLLEWHPIDQNWIGGPFDHDDFNGKYKIAWNRDGLYLLLEIVDDTLYKKSKDPLKLWWNDDCVIVYLDEDNSGGLHQFNHNAFTYHVALDGNVADLGNDKNPKLYNDHIKSVHETEDKTTYWEMFIKVYPDTFLDDSEIKPVVLTKNKKLGFALAYADNDTSTERENLIGSVFISGENKNNGWIDASVFGTLELVE</sequence>
<reference evidence="3" key="1">
    <citation type="submission" date="2016-06" db="EMBL/GenBank/DDBJ databases">
        <authorList>
            <person name="Zhan P."/>
        </authorList>
    </citation>
    <scope>NUCLEOTIDE SEQUENCE [LARGE SCALE GENOMIC DNA]</scope>
    <source>
        <strain evidence="3">T28</strain>
    </source>
</reference>
<proteinExistence type="predicted"/>
<dbReference type="STRING" id="1836467.BTR34_13590"/>
<evidence type="ECO:0000313" key="2">
    <source>
        <dbReference type="EMBL" id="OBR36643.1"/>
    </source>
</evidence>
<dbReference type="GO" id="GO:0030246">
    <property type="term" value="F:carbohydrate binding"/>
    <property type="evidence" value="ECO:0007669"/>
    <property type="project" value="InterPro"/>
</dbReference>
<organism evidence="2 3">
    <name type="scientific">Maribacter hydrothermalis</name>
    <dbReference type="NCBI Taxonomy" id="1836467"/>
    <lineage>
        <taxon>Bacteria</taxon>
        <taxon>Pseudomonadati</taxon>
        <taxon>Bacteroidota</taxon>
        <taxon>Flavobacteriia</taxon>
        <taxon>Flavobacteriales</taxon>
        <taxon>Flavobacteriaceae</taxon>
        <taxon>Maribacter</taxon>
    </lineage>
</organism>
<dbReference type="AlphaFoldDB" id="A0A1B7Z1Q2"/>
<dbReference type="PROSITE" id="PS51257">
    <property type="entry name" value="PROKAR_LIPOPROTEIN"/>
    <property type="match status" value="1"/>
</dbReference>
<dbReference type="GO" id="GO:0016052">
    <property type="term" value="P:carbohydrate catabolic process"/>
    <property type="evidence" value="ECO:0007669"/>
    <property type="project" value="InterPro"/>
</dbReference>
<comment type="caution">
    <text evidence="2">The sequence shown here is derived from an EMBL/GenBank/DDBJ whole genome shotgun (WGS) entry which is preliminary data.</text>
</comment>
<dbReference type="GO" id="GO:0004553">
    <property type="term" value="F:hydrolase activity, hydrolyzing O-glycosyl compounds"/>
    <property type="evidence" value="ECO:0007669"/>
    <property type="project" value="InterPro"/>
</dbReference>
<evidence type="ECO:0000259" key="1">
    <source>
        <dbReference type="Pfam" id="PF06452"/>
    </source>
</evidence>